<dbReference type="InterPro" id="IPR041720">
    <property type="entry name" value="FbaB-like"/>
</dbReference>
<dbReference type="Pfam" id="PF01791">
    <property type="entry name" value="DeoC"/>
    <property type="match status" value="1"/>
</dbReference>
<sequence length="271" mass="30050">METGKVLRLRRVFSKDKAVVIPIDHALYSEPVEGIENLEKLVSIISQTPADAILITPAMLTRVKNVIGSLATVVRIDGTHTRLGSHLERIDLVTSVEHALRVGADMVVINVFVGTENEDELLRKLGKVATTCFEWGLPLMAEMIPSYILKYHYAKEEKNYDRKRAADEIKLASRLGAELGADVIKTHYTGSIDTFREVVSTTPVPIVIAGGPKMREDKDFLQLVSEAIQAGAKGICMGRNVWQRKNIKGMILALCHIVHDNAQVEEVMKLV</sequence>
<evidence type="ECO:0008006" key="2">
    <source>
        <dbReference type="Google" id="ProtNLM"/>
    </source>
</evidence>
<dbReference type="Gene3D" id="3.20.20.70">
    <property type="entry name" value="Aldolase class I"/>
    <property type="match status" value="1"/>
</dbReference>
<reference evidence="1" key="1">
    <citation type="journal article" date="2014" name="Front. Microbiol.">
        <title>High frequency of phylogenetically diverse reductive dehalogenase-homologous genes in deep subseafloor sedimentary metagenomes.</title>
        <authorList>
            <person name="Kawai M."/>
            <person name="Futagami T."/>
            <person name="Toyoda A."/>
            <person name="Takaki Y."/>
            <person name="Nishi S."/>
            <person name="Hori S."/>
            <person name="Arai W."/>
            <person name="Tsubouchi T."/>
            <person name="Morono Y."/>
            <person name="Uchiyama I."/>
            <person name="Ito T."/>
            <person name="Fujiyama A."/>
            <person name="Inagaki F."/>
            <person name="Takami H."/>
        </authorList>
    </citation>
    <scope>NUCLEOTIDE SEQUENCE</scope>
    <source>
        <strain evidence="1">Expedition CK06-06</strain>
    </source>
</reference>
<proteinExistence type="predicted"/>
<dbReference type="AlphaFoldDB" id="X1JDN8"/>
<accession>X1JDN8</accession>
<dbReference type="InterPro" id="IPR050456">
    <property type="entry name" value="DeoC/FbaB_aldolase"/>
</dbReference>
<dbReference type="EMBL" id="BARV01000071">
    <property type="protein sequence ID" value="GAH92831.1"/>
    <property type="molecule type" value="Genomic_DNA"/>
</dbReference>
<dbReference type="InterPro" id="IPR002915">
    <property type="entry name" value="DeoC/FbaB/LacD_aldolase"/>
</dbReference>
<protein>
    <recommendedName>
        <fullName evidence="2">Fructose-bisphosphate aldolase</fullName>
    </recommendedName>
</protein>
<dbReference type="PANTHER" id="PTHR47916">
    <property type="entry name" value="FRUCTOSE-BISPHOSPHATE ALDOLASE CLASS 1"/>
    <property type="match status" value="1"/>
</dbReference>
<name>X1JDN8_9ZZZZ</name>
<gene>
    <name evidence="1" type="ORF">S06H3_00415</name>
</gene>
<comment type="caution">
    <text evidence="1">The sequence shown here is derived from an EMBL/GenBank/DDBJ whole genome shotgun (WGS) entry which is preliminary data.</text>
</comment>
<dbReference type="SMART" id="SM01133">
    <property type="entry name" value="DeoC"/>
    <property type="match status" value="1"/>
</dbReference>
<dbReference type="SUPFAM" id="SSF51569">
    <property type="entry name" value="Aldolase"/>
    <property type="match status" value="1"/>
</dbReference>
<dbReference type="InterPro" id="IPR013785">
    <property type="entry name" value="Aldolase_TIM"/>
</dbReference>
<organism evidence="1">
    <name type="scientific">marine sediment metagenome</name>
    <dbReference type="NCBI Taxonomy" id="412755"/>
    <lineage>
        <taxon>unclassified sequences</taxon>
        <taxon>metagenomes</taxon>
        <taxon>ecological metagenomes</taxon>
    </lineage>
</organism>
<dbReference type="CDD" id="cd00958">
    <property type="entry name" value="DhnA"/>
    <property type="match status" value="1"/>
</dbReference>
<dbReference type="PANTHER" id="PTHR47916:SF1">
    <property type="entry name" value="3-HYDROXY-5-PHOSPHONOOXYPENTANE-2,4-DIONE THIOLASE"/>
    <property type="match status" value="1"/>
</dbReference>
<dbReference type="NCBIfam" id="NF005556">
    <property type="entry name" value="PRK07226.1"/>
    <property type="match status" value="1"/>
</dbReference>
<evidence type="ECO:0000313" key="1">
    <source>
        <dbReference type="EMBL" id="GAH92831.1"/>
    </source>
</evidence>
<dbReference type="PIRSF" id="PIRSF038992">
    <property type="entry name" value="Aldolase_Ia"/>
    <property type="match status" value="1"/>
</dbReference>
<dbReference type="GO" id="GO:0004332">
    <property type="term" value="F:fructose-bisphosphate aldolase activity"/>
    <property type="evidence" value="ECO:0007669"/>
    <property type="project" value="InterPro"/>
</dbReference>